<dbReference type="EMBL" id="KZ509355">
    <property type="protein sequence ID" value="PKU34173.1"/>
    <property type="molecule type" value="Genomic_DNA"/>
</dbReference>
<dbReference type="Gene3D" id="3.30.420.10">
    <property type="entry name" value="Ribonuclease H-like superfamily/Ribonuclease H"/>
    <property type="match status" value="1"/>
</dbReference>
<dbReference type="GO" id="GO:0003676">
    <property type="term" value="F:nucleic acid binding"/>
    <property type="evidence" value="ECO:0007669"/>
    <property type="project" value="InterPro"/>
</dbReference>
<sequence length="109" mass="12555">MDWPEGKDFGMSPEEKVMHAEEAPLYNKLQKMRCALFTDGSCQIVPKHRKWKAAIGVLQDKLQKPLKDKMAKSRATKEHQNKQQVDWAAKIEVAEVDLDWQHKGELVIA</sequence>
<protein>
    <recommendedName>
        <fullName evidence="3">Rna-directed dna polymerase from mobile element jockey-like</fullName>
    </recommendedName>
</protein>
<reference evidence="2" key="2">
    <citation type="submission" date="2017-12" db="EMBL/GenBank/DDBJ databases">
        <title>Genome sequence of the Bar-tailed Godwit (Limosa lapponica baueri).</title>
        <authorList>
            <person name="Lima N.C.B."/>
            <person name="Parody-Merino A.M."/>
            <person name="Battley P.F."/>
            <person name="Fidler A.E."/>
            <person name="Prosdocimi F."/>
        </authorList>
    </citation>
    <scope>NUCLEOTIDE SEQUENCE [LARGE SCALE GENOMIC DNA]</scope>
</reference>
<organism evidence="1 2">
    <name type="scientific">Limosa lapponica baueri</name>
    <dbReference type="NCBI Taxonomy" id="1758121"/>
    <lineage>
        <taxon>Eukaryota</taxon>
        <taxon>Metazoa</taxon>
        <taxon>Chordata</taxon>
        <taxon>Craniata</taxon>
        <taxon>Vertebrata</taxon>
        <taxon>Euteleostomi</taxon>
        <taxon>Archelosauria</taxon>
        <taxon>Archosauria</taxon>
        <taxon>Dinosauria</taxon>
        <taxon>Saurischia</taxon>
        <taxon>Theropoda</taxon>
        <taxon>Coelurosauria</taxon>
        <taxon>Aves</taxon>
        <taxon>Neognathae</taxon>
        <taxon>Neoaves</taxon>
        <taxon>Charadriiformes</taxon>
        <taxon>Scolopacidae</taxon>
        <taxon>Limosa</taxon>
    </lineage>
</organism>
<dbReference type="AlphaFoldDB" id="A0A2I0TKB5"/>
<name>A0A2I0TKB5_LIMLA</name>
<dbReference type="InterPro" id="IPR036397">
    <property type="entry name" value="RNaseH_sf"/>
</dbReference>
<evidence type="ECO:0000313" key="2">
    <source>
        <dbReference type="Proteomes" id="UP000233556"/>
    </source>
</evidence>
<gene>
    <name evidence="1" type="ORF">llap_15523</name>
</gene>
<keyword evidence="2" id="KW-1185">Reference proteome</keyword>
<reference evidence="2" key="1">
    <citation type="submission" date="2017-11" db="EMBL/GenBank/DDBJ databases">
        <authorList>
            <person name="Lima N.C."/>
            <person name="Parody-Merino A.M."/>
            <person name="Battley P.F."/>
            <person name="Fidler A.E."/>
            <person name="Prosdocimi F."/>
        </authorList>
    </citation>
    <scope>NUCLEOTIDE SEQUENCE [LARGE SCALE GENOMIC DNA]</scope>
</reference>
<accession>A0A2I0TKB5</accession>
<dbReference type="OrthoDB" id="9399599at2759"/>
<evidence type="ECO:0000313" key="1">
    <source>
        <dbReference type="EMBL" id="PKU34173.1"/>
    </source>
</evidence>
<proteinExistence type="predicted"/>
<evidence type="ECO:0008006" key="3">
    <source>
        <dbReference type="Google" id="ProtNLM"/>
    </source>
</evidence>
<dbReference type="Proteomes" id="UP000233556">
    <property type="component" value="Unassembled WGS sequence"/>
</dbReference>